<dbReference type="GO" id="GO:0015035">
    <property type="term" value="F:protein-disulfide reductase activity"/>
    <property type="evidence" value="ECO:0007669"/>
    <property type="project" value="TreeGrafter"/>
</dbReference>
<sequence length="737" mass="76865">MRFHALPCSDHSAPSTGVRSLDRTVLRSFWSLRAFALAALCAGVGGVFALSHPAQASESAAVSTEHSVATLITDTDTTDGTTPLHVALRLKLQPGWHTYWQNPGDAGEATAVALTADGHLTGKTDHIDWPTPQRIRDASLMSYAYTGDVVLPLTLPLQQVSDAKTPDTTLKAHASWLVCASVCVPEEADLTLTLPTGAATPSAQAPLFARAAQATPVPSPYQASISPDGTLRLTGQDLSPRAVKEAWFMPDKPGLIDQAAAQNEQIDDGSILFHLKRLPDFAASQPLSGIVVLKDAAGSEHALTQTAAAIAGPAPSASAGTSGLQTVGFLQQVAFAFLGGLILNLMPCVFPILAMKALSVAKLGKAERRTQITSAGCYALGVMVTFLALGGIMMALRVAGAAEGWGFQFQSPLFVTAITWLLFAMALNLLGVFEFLPVSVGGLATPRHGHLHDVLTGILAVVVATPCTAPFMGVAIAGALSGPPVAGLSVFAAMGLGLAAPYLLLTTVPGLAARMPRPGPWMQYLRQFLAFPLLGSCVWLLWVASLEGGASVVLLLATGLVLLGFAAWLYGVAQARLIQQGHTRTNAALHGLALMGLLAALALLPALRHPATGQAASSASGLPKGVEPFTEARFKELKAAGKPVFVDMTAAWCITCLVNERVALDVPSTQAAFAAQGITTLRGDWTNHDPAISAFLKAHGRDGVPFYIYSPAHGPDTVLPQILTPGLVIGTIEQKSP</sequence>
<dbReference type="PANTHER" id="PTHR32234">
    <property type="entry name" value="THIOL:DISULFIDE INTERCHANGE PROTEIN DSBD"/>
    <property type="match status" value="1"/>
</dbReference>
<keyword evidence="4 6" id="KW-1133">Transmembrane helix</keyword>
<organism evidence="10 12">
    <name type="scientific">Acetobacter indonesiensis</name>
    <dbReference type="NCBI Taxonomy" id="104101"/>
    <lineage>
        <taxon>Bacteria</taxon>
        <taxon>Pseudomonadati</taxon>
        <taxon>Pseudomonadota</taxon>
        <taxon>Alphaproteobacteria</taxon>
        <taxon>Acetobacterales</taxon>
        <taxon>Acetobacteraceae</taxon>
        <taxon>Acetobacter</taxon>
    </lineage>
</organism>
<feature type="transmembrane region" description="Helical" evidence="6">
    <location>
        <begin position="486"/>
        <end position="512"/>
    </location>
</feature>
<dbReference type="Pfam" id="PF13899">
    <property type="entry name" value="Thioredoxin_7"/>
    <property type="match status" value="1"/>
</dbReference>
<evidence type="ECO:0000256" key="5">
    <source>
        <dbReference type="ARBA" id="ARBA00023136"/>
    </source>
</evidence>
<name>A0A6N3T6L1_9PROT</name>
<evidence type="ECO:0000259" key="7">
    <source>
        <dbReference type="Pfam" id="PF02683"/>
    </source>
</evidence>
<comment type="subcellular location">
    <subcellularLocation>
        <location evidence="1">Membrane</location>
        <topology evidence="1">Multi-pass membrane protein</topology>
    </subcellularLocation>
</comment>
<dbReference type="InterPro" id="IPR036249">
    <property type="entry name" value="Thioredoxin-like_sf"/>
</dbReference>
<feature type="transmembrane region" description="Helical" evidence="6">
    <location>
        <begin position="524"/>
        <end position="544"/>
    </location>
</feature>
<keyword evidence="5 6" id="KW-0472">Membrane</keyword>
<feature type="domain" description="Thiol:disulfide interchange protein DsbD N-terminal" evidence="8">
    <location>
        <begin position="85"/>
        <end position="194"/>
    </location>
</feature>
<gene>
    <name evidence="9" type="ORF">Abin_009_010</name>
    <name evidence="10" type="ORF">AIN02nite_20700</name>
</gene>
<evidence type="ECO:0000256" key="2">
    <source>
        <dbReference type="ARBA" id="ARBA00022692"/>
    </source>
</evidence>
<reference evidence="10 12" key="2">
    <citation type="submission" date="2019-07" db="EMBL/GenBank/DDBJ databases">
        <title>Whole genome shotgun sequence of Acetobacter indonesiensis NBRC 16471.</title>
        <authorList>
            <person name="Hosoyama A."/>
            <person name="Uohara A."/>
            <person name="Ohji S."/>
            <person name="Ichikawa N."/>
        </authorList>
    </citation>
    <scope>NUCLEOTIDE SEQUENCE [LARGE SCALE GENOMIC DNA]</scope>
    <source>
        <strain evidence="10 12">NBRC 16471</strain>
    </source>
</reference>
<dbReference type="SUPFAM" id="SSF52833">
    <property type="entry name" value="Thioredoxin-like"/>
    <property type="match status" value="1"/>
</dbReference>
<dbReference type="GO" id="GO:0045454">
    <property type="term" value="P:cell redox homeostasis"/>
    <property type="evidence" value="ECO:0007669"/>
    <property type="project" value="TreeGrafter"/>
</dbReference>
<feature type="transmembrane region" description="Helical" evidence="6">
    <location>
        <begin position="333"/>
        <end position="354"/>
    </location>
</feature>
<evidence type="ECO:0000313" key="10">
    <source>
        <dbReference type="EMBL" id="GEN04045.1"/>
    </source>
</evidence>
<dbReference type="Proteomes" id="UP000321104">
    <property type="component" value="Unassembled WGS sequence"/>
</dbReference>
<proteinExistence type="predicted"/>
<feature type="transmembrane region" description="Helical" evidence="6">
    <location>
        <begin position="411"/>
        <end position="433"/>
    </location>
</feature>
<evidence type="ECO:0000313" key="9">
    <source>
        <dbReference type="EMBL" id="GAN62537.1"/>
    </source>
</evidence>
<dbReference type="Gene3D" id="3.40.30.10">
    <property type="entry name" value="Glutaredoxin"/>
    <property type="match status" value="1"/>
</dbReference>
<dbReference type="InterPro" id="IPR035671">
    <property type="entry name" value="DsbD_gamma"/>
</dbReference>
<dbReference type="AlphaFoldDB" id="A0A6N3T6L1"/>
<evidence type="ECO:0000256" key="4">
    <source>
        <dbReference type="ARBA" id="ARBA00022989"/>
    </source>
</evidence>
<dbReference type="InterPro" id="IPR003834">
    <property type="entry name" value="Cyt_c_assmbl_TM_dom"/>
</dbReference>
<evidence type="ECO:0000313" key="12">
    <source>
        <dbReference type="Proteomes" id="UP000321104"/>
    </source>
</evidence>
<evidence type="ECO:0000259" key="8">
    <source>
        <dbReference type="Pfam" id="PF11412"/>
    </source>
</evidence>
<dbReference type="GO" id="GO:0016020">
    <property type="term" value="C:membrane"/>
    <property type="evidence" value="ECO:0007669"/>
    <property type="project" value="UniProtKB-SubCell"/>
</dbReference>
<dbReference type="GO" id="GO:0017004">
    <property type="term" value="P:cytochrome complex assembly"/>
    <property type="evidence" value="ECO:0007669"/>
    <property type="project" value="UniProtKB-KW"/>
</dbReference>
<dbReference type="Pfam" id="PF11412">
    <property type="entry name" value="DsbD_N"/>
    <property type="match status" value="1"/>
</dbReference>
<keyword evidence="11" id="KW-1185">Reference proteome</keyword>
<evidence type="ECO:0000313" key="11">
    <source>
        <dbReference type="Proteomes" id="UP000032673"/>
    </source>
</evidence>
<dbReference type="EMBL" id="BJXQ01000012">
    <property type="protein sequence ID" value="GEN04045.1"/>
    <property type="molecule type" value="Genomic_DNA"/>
</dbReference>
<protein>
    <submittedName>
        <fullName evidence="9 10">Thiol:disulfide interchange protein DsbD</fullName>
    </submittedName>
</protein>
<feature type="transmembrane region" description="Helical" evidence="6">
    <location>
        <begin position="375"/>
        <end position="399"/>
    </location>
</feature>
<dbReference type="Pfam" id="PF02683">
    <property type="entry name" value="DsbD_TM"/>
    <property type="match status" value="1"/>
</dbReference>
<feature type="transmembrane region" description="Helical" evidence="6">
    <location>
        <begin position="550"/>
        <end position="573"/>
    </location>
</feature>
<dbReference type="RefSeq" id="WP_084593448.1">
    <property type="nucleotide sequence ID" value="NZ_BAMW01000009.1"/>
</dbReference>
<reference evidence="9 11" key="1">
    <citation type="submission" date="2012-11" db="EMBL/GenBank/DDBJ databases">
        <title>Whole genome sequence of Acetobacter indonesiensis 5H-1.</title>
        <authorList>
            <person name="Azuma Y."/>
            <person name="Higashiura N."/>
            <person name="Hirakawa H."/>
            <person name="Matsushita K."/>
        </authorList>
    </citation>
    <scope>NUCLEOTIDE SEQUENCE [LARGE SCALE GENOMIC DNA]</scope>
    <source>
        <strain evidence="9 11">5H-1</strain>
    </source>
</reference>
<dbReference type="EMBL" id="BAMW01000009">
    <property type="protein sequence ID" value="GAN62537.1"/>
    <property type="molecule type" value="Genomic_DNA"/>
</dbReference>
<evidence type="ECO:0000256" key="3">
    <source>
        <dbReference type="ARBA" id="ARBA00022748"/>
    </source>
</evidence>
<feature type="domain" description="Cytochrome C biogenesis protein transmembrane" evidence="7">
    <location>
        <begin position="333"/>
        <end position="541"/>
    </location>
</feature>
<dbReference type="PANTHER" id="PTHR32234:SF3">
    <property type="entry name" value="SUPPRESSION OF COPPER SENSITIVITY PROTEIN"/>
    <property type="match status" value="1"/>
</dbReference>
<evidence type="ECO:0000256" key="6">
    <source>
        <dbReference type="SAM" id="Phobius"/>
    </source>
</evidence>
<dbReference type="CDD" id="cd02953">
    <property type="entry name" value="DsbDgamma"/>
    <property type="match status" value="1"/>
</dbReference>
<feature type="transmembrane region" description="Helical" evidence="6">
    <location>
        <begin position="585"/>
        <end position="607"/>
    </location>
</feature>
<comment type="caution">
    <text evidence="10">The sequence shown here is derived from an EMBL/GenBank/DDBJ whole genome shotgun (WGS) entry which is preliminary data.</text>
</comment>
<accession>A0A6N3T6L1</accession>
<dbReference type="Proteomes" id="UP000032673">
    <property type="component" value="Unassembled WGS sequence"/>
</dbReference>
<dbReference type="InterPro" id="IPR028250">
    <property type="entry name" value="DsbDN"/>
</dbReference>
<evidence type="ECO:0000256" key="1">
    <source>
        <dbReference type="ARBA" id="ARBA00004141"/>
    </source>
</evidence>
<feature type="transmembrane region" description="Helical" evidence="6">
    <location>
        <begin position="454"/>
        <end position="480"/>
    </location>
</feature>
<keyword evidence="2 6" id="KW-0812">Transmembrane</keyword>
<keyword evidence="3" id="KW-0201">Cytochrome c-type biogenesis</keyword>
<feature type="transmembrane region" description="Helical" evidence="6">
    <location>
        <begin position="29"/>
        <end position="50"/>
    </location>
</feature>